<evidence type="ECO:0000313" key="7">
    <source>
        <dbReference type="Proteomes" id="UP000274358"/>
    </source>
</evidence>
<proteinExistence type="predicted"/>
<feature type="domain" description="Phosphatidic acid phosphatase type 2/haloperoxidase" evidence="5">
    <location>
        <begin position="61"/>
        <end position="181"/>
    </location>
</feature>
<dbReference type="GO" id="GO:0050380">
    <property type="term" value="F:undecaprenyl-diphosphatase activity"/>
    <property type="evidence" value="ECO:0007669"/>
    <property type="project" value="UniProtKB-EC"/>
</dbReference>
<keyword evidence="7" id="KW-1185">Reference proteome</keyword>
<comment type="caution">
    <text evidence="6">The sequence shown here is derived from an EMBL/GenBank/DDBJ whole genome shotgun (WGS) entry which is preliminary data.</text>
</comment>
<dbReference type="AlphaFoldDB" id="A0A432MB66"/>
<gene>
    <name evidence="6" type="ORF">EKH80_02005</name>
</gene>
<protein>
    <recommendedName>
        <fullName evidence="1">undecaprenyl-diphosphate phosphatase</fullName>
        <ecNumber evidence="1">3.6.1.27</ecNumber>
    </recommendedName>
    <alternativeName>
        <fullName evidence="2">Undecaprenyl pyrophosphate phosphatase</fullName>
    </alternativeName>
</protein>
<dbReference type="Pfam" id="PF01569">
    <property type="entry name" value="PAP2"/>
    <property type="match status" value="1"/>
</dbReference>
<dbReference type="Gene3D" id="1.20.144.10">
    <property type="entry name" value="Phosphatidic acid phosphatase type 2/haloperoxidase"/>
    <property type="match status" value="1"/>
</dbReference>
<dbReference type="OrthoDB" id="9801622at2"/>
<dbReference type="EC" id="3.6.1.27" evidence="1"/>
<dbReference type="Proteomes" id="UP000274358">
    <property type="component" value="Unassembled WGS sequence"/>
</dbReference>
<accession>A0A432MB66</accession>
<evidence type="ECO:0000256" key="2">
    <source>
        <dbReference type="ARBA" id="ARBA00032707"/>
    </source>
</evidence>
<feature type="transmembrane region" description="Helical" evidence="4">
    <location>
        <begin position="61"/>
        <end position="80"/>
    </location>
</feature>
<dbReference type="PANTHER" id="PTHR14969:SF13">
    <property type="entry name" value="AT30094P"/>
    <property type="match status" value="1"/>
</dbReference>
<evidence type="ECO:0000259" key="5">
    <source>
        <dbReference type="SMART" id="SM00014"/>
    </source>
</evidence>
<keyword evidence="4" id="KW-1133">Transmembrane helix</keyword>
<dbReference type="SMART" id="SM00014">
    <property type="entry name" value="acidPPc"/>
    <property type="match status" value="1"/>
</dbReference>
<feature type="transmembrane region" description="Helical" evidence="4">
    <location>
        <begin position="141"/>
        <end position="160"/>
    </location>
</feature>
<evidence type="ECO:0000256" key="3">
    <source>
        <dbReference type="ARBA" id="ARBA00047594"/>
    </source>
</evidence>
<dbReference type="InterPro" id="IPR000326">
    <property type="entry name" value="PAP2/HPO"/>
</dbReference>
<dbReference type="EMBL" id="RYYV01000001">
    <property type="protein sequence ID" value="RUL79985.1"/>
    <property type="molecule type" value="Genomic_DNA"/>
</dbReference>
<evidence type="ECO:0000256" key="4">
    <source>
        <dbReference type="SAM" id="Phobius"/>
    </source>
</evidence>
<dbReference type="InterPro" id="IPR036938">
    <property type="entry name" value="PAP2/HPO_sf"/>
</dbReference>
<keyword evidence="4" id="KW-0812">Transmembrane</keyword>
<comment type="catalytic activity">
    <reaction evidence="3">
        <text>di-trans,octa-cis-undecaprenyl diphosphate + H2O = di-trans,octa-cis-undecaprenyl phosphate + phosphate + H(+)</text>
        <dbReference type="Rhea" id="RHEA:28094"/>
        <dbReference type="ChEBI" id="CHEBI:15377"/>
        <dbReference type="ChEBI" id="CHEBI:15378"/>
        <dbReference type="ChEBI" id="CHEBI:43474"/>
        <dbReference type="ChEBI" id="CHEBI:58405"/>
        <dbReference type="ChEBI" id="CHEBI:60392"/>
        <dbReference type="EC" id="3.6.1.27"/>
    </reaction>
</comment>
<organism evidence="6 7">
    <name type="scientific">Dyella choica</name>
    <dbReference type="NCBI Taxonomy" id="1927959"/>
    <lineage>
        <taxon>Bacteria</taxon>
        <taxon>Pseudomonadati</taxon>
        <taxon>Pseudomonadota</taxon>
        <taxon>Gammaproteobacteria</taxon>
        <taxon>Lysobacterales</taxon>
        <taxon>Rhodanobacteraceae</taxon>
        <taxon>Dyella</taxon>
    </lineage>
</organism>
<sequence>MNAFDLAILRFVNHFAFRSTLFDYMAMAIEKFYFTRGLGLICLLWWIWFRNGPDVRRDREIVICTAVATMLALFTGRLLAHYLPFRLRPFADPALALRFPAEVSTCRVPVLRSWSSFPSDHAMMWCAVATGVYLASRRLGIVAFVYTIAFICFPRIYLGMHYPTDVLAGAVLGVVICLLLNHAVIRRRLATPVLDWSVKYQGAFYVGAFLLSFELASQFDELRKLSEFLWENA</sequence>
<feature type="transmembrane region" description="Helical" evidence="4">
    <location>
        <begin position="32"/>
        <end position="49"/>
    </location>
</feature>
<dbReference type="SUPFAM" id="SSF48317">
    <property type="entry name" value="Acid phosphatase/Vanadium-dependent haloperoxidase"/>
    <property type="match status" value="1"/>
</dbReference>
<reference evidence="6 7" key="1">
    <citation type="submission" date="2018-12" db="EMBL/GenBank/DDBJ databases">
        <title>Dyella dinghuensis sp. nov. DHOA06 and Dyella choica sp. nov. 4M-K27, isolated from forest soil.</title>
        <authorList>
            <person name="Qiu L.-H."/>
            <person name="Gao Z.-H."/>
        </authorList>
    </citation>
    <scope>NUCLEOTIDE SEQUENCE [LARGE SCALE GENOMIC DNA]</scope>
    <source>
        <strain evidence="6 7">4M-K27</strain>
    </source>
</reference>
<feature type="transmembrane region" description="Helical" evidence="4">
    <location>
        <begin position="166"/>
        <end position="185"/>
    </location>
</feature>
<keyword evidence="4" id="KW-0472">Membrane</keyword>
<name>A0A432MB66_9GAMM</name>
<evidence type="ECO:0000256" key="1">
    <source>
        <dbReference type="ARBA" id="ARBA00012374"/>
    </source>
</evidence>
<dbReference type="PANTHER" id="PTHR14969">
    <property type="entry name" value="SPHINGOSINE-1-PHOSPHATE PHOSPHOHYDROLASE"/>
    <property type="match status" value="1"/>
</dbReference>
<evidence type="ECO:0000313" key="6">
    <source>
        <dbReference type="EMBL" id="RUL79985.1"/>
    </source>
</evidence>